<feature type="transmembrane region" description="Helical" evidence="1">
    <location>
        <begin position="56"/>
        <end position="73"/>
    </location>
</feature>
<proteinExistence type="predicted"/>
<feature type="transmembrane region" description="Helical" evidence="1">
    <location>
        <begin position="79"/>
        <end position="99"/>
    </location>
</feature>
<evidence type="ECO:0008006" key="4">
    <source>
        <dbReference type="Google" id="ProtNLM"/>
    </source>
</evidence>
<keyword evidence="1" id="KW-1133">Transmembrane helix</keyword>
<keyword evidence="3" id="KW-1185">Reference proteome</keyword>
<name>A0ABM5XJ47_VIBFL</name>
<sequence length="120" mass="13045">METAIMDDLVGVLQSDGFNAKLRNSKIVVKLEGLSNFVSISKDIAADKYKIKTNDTVLSILASFFLLFGLYGINQASGGNLLDFVLVTFSVLSFVIVILTELKVTKLRAAIGRLNRGTSE</sequence>
<evidence type="ECO:0000256" key="1">
    <source>
        <dbReference type="SAM" id="Phobius"/>
    </source>
</evidence>
<keyword evidence="1" id="KW-0812">Transmembrane</keyword>
<gene>
    <name evidence="2" type="ORF">AL536_05390</name>
</gene>
<evidence type="ECO:0000313" key="3">
    <source>
        <dbReference type="Proteomes" id="UP000057088"/>
    </source>
</evidence>
<dbReference type="Proteomes" id="UP000057088">
    <property type="component" value="Chromosome 1"/>
</dbReference>
<organism evidence="2 3">
    <name type="scientific">Vibrio fluvialis</name>
    <dbReference type="NCBI Taxonomy" id="676"/>
    <lineage>
        <taxon>Bacteria</taxon>
        <taxon>Pseudomonadati</taxon>
        <taxon>Pseudomonadota</taxon>
        <taxon>Gammaproteobacteria</taxon>
        <taxon>Vibrionales</taxon>
        <taxon>Vibrionaceae</taxon>
        <taxon>Vibrio</taxon>
    </lineage>
</organism>
<keyword evidence="1" id="KW-0472">Membrane</keyword>
<dbReference type="EMBL" id="CP014034">
    <property type="protein sequence ID" value="AMF92899.2"/>
    <property type="molecule type" value="Genomic_DNA"/>
</dbReference>
<evidence type="ECO:0000313" key="2">
    <source>
        <dbReference type="EMBL" id="AMF92899.2"/>
    </source>
</evidence>
<accession>A0ABM5XJ47</accession>
<protein>
    <recommendedName>
        <fullName evidence="4">DUF3265 domain-containing protein</fullName>
    </recommendedName>
</protein>
<reference evidence="3" key="1">
    <citation type="submission" date="2015-12" db="EMBL/GenBank/DDBJ databases">
        <title>FDA dAtabase for Regulatory Grade micrObial Sequences (FDA-ARGOS): Supporting development and validation of Infectious Disease Dx tests.</title>
        <authorList>
            <person name="Hoffmann M."/>
            <person name="Allard M."/>
            <person name="Evans P."/>
            <person name="Brown E."/>
            <person name="Tallon L.J."/>
            <person name="Sadzewicz L."/>
            <person name="Sengamalay N."/>
            <person name="Ott S."/>
            <person name="Godinez A."/>
            <person name="Nagaraj S."/>
            <person name="Vyas G."/>
            <person name="Aluvathingal J."/>
            <person name="Nadendla S."/>
            <person name="Geyer C."/>
            <person name="Sichtig H."/>
        </authorList>
    </citation>
    <scope>NUCLEOTIDE SEQUENCE [LARGE SCALE GENOMIC DNA]</scope>
    <source>
        <strain evidence="3">ATCC 33809</strain>
    </source>
</reference>